<dbReference type="GO" id="GO:0009060">
    <property type="term" value="P:aerobic respiration"/>
    <property type="evidence" value="ECO:0007669"/>
    <property type="project" value="TreeGrafter"/>
</dbReference>
<protein>
    <submittedName>
        <fullName evidence="8">Uncharacterized protein</fullName>
    </submittedName>
</protein>
<evidence type="ECO:0000313" key="8">
    <source>
        <dbReference type="EMBL" id="PPS14181.1"/>
    </source>
</evidence>
<comment type="similarity">
    <text evidence="2 6">Belongs to the complex I subunit 1 family.</text>
</comment>
<keyword evidence="5" id="KW-0472">Membrane</keyword>
<evidence type="ECO:0000256" key="2">
    <source>
        <dbReference type="ARBA" id="ARBA00010535"/>
    </source>
</evidence>
<evidence type="ECO:0000256" key="7">
    <source>
        <dbReference type="SAM" id="MobiDB-lite"/>
    </source>
</evidence>
<dbReference type="EMBL" id="KZ663277">
    <property type="protein sequence ID" value="PPS14181.1"/>
    <property type="molecule type" value="Genomic_DNA"/>
</dbReference>
<keyword evidence="3 6" id="KW-0812">Transmembrane</keyword>
<gene>
    <name evidence="8" type="ORF">GOBAR_AA06395</name>
</gene>
<name>A0A2P5YF41_GOSBA</name>
<sequence>MDRGERGSAGRGLYHERSKEVNLFQIYNMDSGNAMELGFHADPNESSFLRRKGYNLSVECHLDVVEVISSSLIIPKLNLTKALISSWSERMINHTGTEARSKLLGSQQWGIFRNGRKLDGTMPCGGRRPTAAVIQRMQALSGMIRRKASVGGFLSPPSNPKAQPWTGGGNQDGRKILPGLDMPRILLKERGAFRNANIGGVWLSSARAQIADDKSEEGEDDVKSSCPLCPGRHTCYNGRDKESRSRESELTRKTRPQFGLQAATRLHEAGIASNICSSTVNIVEAQLKYGFWGWNLWRQPIGFIIFLISSLAECERLPFDLPEAEE</sequence>
<keyword evidence="4" id="KW-1133">Transmembrane helix</keyword>
<dbReference type="Proteomes" id="UP000239757">
    <property type="component" value="Unassembled WGS sequence"/>
</dbReference>
<reference evidence="8 9" key="1">
    <citation type="submission" date="2015-01" db="EMBL/GenBank/DDBJ databases">
        <title>Genome of allotetraploid Gossypium barbadense reveals genomic plasticity and fiber elongation in cotton evolution.</title>
        <authorList>
            <person name="Chen X."/>
            <person name="Liu X."/>
            <person name="Zhao B."/>
            <person name="Zheng H."/>
            <person name="Hu Y."/>
            <person name="Lu G."/>
            <person name="Yang C."/>
            <person name="Chen J."/>
            <person name="Shan C."/>
            <person name="Zhang L."/>
            <person name="Zhou Y."/>
            <person name="Wang L."/>
            <person name="Guo W."/>
            <person name="Bai Y."/>
            <person name="Ruan J."/>
            <person name="Shangguan X."/>
            <person name="Mao Y."/>
            <person name="Jiang J."/>
            <person name="Zhu Y."/>
            <person name="Lei J."/>
            <person name="Kang H."/>
            <person name="Chen S."/>
            <person name="He X."/>
            <person name="Wang R."/>
            <person name="Wang Y."/>
            <person name="Chen J."/>
            <person name="Wang L."/>
            <person name="Yu S."/>
            <person name="Wang B."/>
            <person name="Wei J."/>
            <person name="Song S."/>
            <person name="Lu X."/>
            <person name="Gao Z."/>
            <person name="Gu W."/>
            <person name="Deng X."/>
            <person name="Ma D."/>
            <person name="Wang S."/>
            <person name="Liang W."/>
            <person name="Fang L."/>
            <person name="Cai C."/>
            <person name="Zhu X."/>
            <person name="Zhou B."/>
            <person name="Zhang Y."/>
            <person name="Chen Z."/>
            <person name="Xu S."/>
            <person name="Zhu R."/>
            <person name="Wang S."/>
            <person name="Zhang T."/>
            <person name="Zhao G."/>
        </authorList>
    </citation>
    <scope>NUCLEOTIDE SEQUENCE [LARGE SCALE GENOMIC DNA]</scope>
    <source>
        <strain evidence="9">cv. Xinhai21</strain>
        <tissue evidence="8">Leaf</tissue>
    </source>
</reference>
<dbReference type="GO" id="GO:0005886">
    <property type="term" value="C:plasma membrane"/>
    <property type="evidence" value="ECO:0007669"/>
    <property type="project" value="UniProtKB-SubCell"/>
</dbReference>
<evidence type="ECO:0000256" key="6">
    <source>
        <dbReference type="RuleBase" id="RU000471"/>
    </source>
</evidence>
<evidence type="ECO:0000256" key="4">
    <source>
        <dbReference type="ARBA" id="ARBA00022989"/>
    </source>
</evidence>
<feature type="region of interest" description="Disordered" evidence="7">
    <location>
        <begin position="152"/>
        <end position="174"/>
    </location>
</feature>
<evidence type="ECO:0000256" key="3">
    <source>
        <dbReference type="ARBA" id="ARBA00022692"/>
    </source>
</evidence>
<proteinExistence type="inferred from homology"/>
<organism evidence="8 9">
    <name type="scientific">Gossypium barbadense</name>
    <name type="common">Sea Island cotton</name>
    <name type="synonym">Hibiscus barbadensis</name>
    <dbReference type="NCBI Taxonomy" id="3634"/>
    <lineage>
        <taxon>Eukaryota</taxon>
        <taxon>Viridiplantae</taxon>
        <taxon>Streptophyta</taxon>
        <taxon>Embryophyta</taxon>
        <taxon>Tracheophyta</taxon>
        <taxon>Spermatophyta</taxon>
        <taxon>Magnoliopsida</taxon>
        <taxon>eudicotyledons</taxon>
        <taxon>Gunneridae</taxon>
        <taxon>Pentapetalae</taxon>
        <taxon>rosids</taxon>
        <taxon>malvids</taxon>
        <taxon>Malvales</taxon>
        <taxon>Malvaceae</taxon>
        <taxon>Malvoideae</taxon>
        <taxon>Gossypium</taxon>
    </lineage>
</organism>
<accession>A0A2P5YF41</accession>
<dbReference type="Pfam" id="PF00146">
    <property type="entry name" value="NADHdh"/>
    <property type="match status" value="1"/>
</dbReference>
<dbReference type="AlphaFoldDB" id="A0A2P5YF41"/>
<evidence type="ECO:0000256" key="1">
    <source>
        <dbReference type="ARBA" id="ARBA00004141"/>
    </source>
</evidence>
<comment type="subcellular location">
    <subcellularLocation>
        <location evidence="6">Cell membrane</location>
        <topology evidence="6">Multi-pass membrane protein</topology>
    </subcellularLocation>
    <subcellularLocation>
        <location evidence="1">Membrane</location>
        <topology evidence="1">Multi-pass membrane protein</topology>
    </subcellularLocation>
</comment>
<dbReference type="GO" id="GO:0003954">
    <property type="term" value="F:NADH dehydrogenase activity"/>
    <property type="evidence" value="ECO:0007669"/>
    <property type="project" value="TreeGrafter"/>
</dbReference>
<evidence type="ECO:0000256" key="5">
    <source>
        <dbReference type="ARBA" id="ARBA00023136"/>
    </source>
</evidence>
<dbReference type="PANTHER" id="PTHR11432:SF3">
    <property type="entry name" value="NADH-UBIQUINONE OXIDOREDUCTASE CHAIN 1"/>
    <property type="match status" value="1"/>
</dbReference>
<dbReference type="InterPro" id="IPR001694">
    <property type="entry name" value="NADH_UbQ_OxRdtase_su1/FPO"/>
</dbReference>
<dbReference type="PANTHER" id="PTHR11432">
    <property type="entry name" value="NADH DEHYDROGENASE SUBUNIT 1"/>
    <property type="match status" value="1"/>
</dbReference>
<dbReference type="OrthoDB" id="943946at2759"/>
<evidence type="ECO:0000313" key="9">
    <source>
        <dbReference type="Proteomes" id="UP000239757"/>
    </source>
</evidence>
<keyword evidence="6" id="KW-0520">NAD</keyword>